<name>A0A1F5SWH2_9BACT</name>
<feature type="signal peptide" evidence="2">
    <location>
        <begin position="1"/>
        <end position="25"/>
    </location>
</feature>
<organism evidence="3 4">
    <name type="scientific">Candidatus Falkowbacteria bacterium RIFCSPLOWO2_12_FULL_45_13</name>
    <dbReference type="NCBI Taxonomy" id="1797991"/>
    <lineage>
        <taxon>Bacteria</taxon>
        <taxon>Candidatus Falkowiibacteriota</taxon>
    </lineage>
</organism>
<feature type="chain" id="PRO_5009521307" evidence="2">
    <location>
        <begin position="26"/>
        <end position="136"/>
    </location>
</feature>
<evidence type="ECO:0000256" key="2">
    <source>
        <dbReference type="SAM" id="SignalP"/>
    </source>
</evidence>
<protein>
    <submittedName>
        <fullName evidence="3">Uncharacterized protein</fullName>
    </submittedName>
</protein>
<dbReference type="EMBL" id="MFFY01000034">
    <property type="protein sequence ID" value="OGF31064.1"/>
    <property type="molecule type" value="Genomic_DNA"/>
</dbReference>
<dbReference type="AlphaFoldDB" id="A0A1F5SWH2"/>
<gene>
    <name evidence="3" type="ORF">A3H09_01225</name>
</gene>
<keyword evidence="1" id="KW-0812">Transmembrane</keyword>
<dbReference type="InterPro" id="IPR043993">
    <property type="entry name" value="T4SS_pilin"/>
</dbReference>
<accession>A0A1F5SWH2</accession>
<reference evidence="3 4" key="1">
    <citation type="journal article" date="2016" name="Nat. Commun.">
        <title>Thousands of microbial genomes shed light on interconnected biogeochemical processes in an aquifer system.</title>
        <authorList>
            <person name="Anantharaman K."/>
            <person name="Brown C.T."/>
            <person name="Hug L.A."/>
            <person name="Sharon I."/>
            <person name="Castelle C.J."/>
            <person name="Probst A.J."/>
            <person name="Thomas B.C."/>
            <person name="Singh A."/>
            <person name="Wilkins M.J."/>
            <person name="Karaoz U."/>
            <person name="Brodie E.L."/>
            <person name="Williams K.H."/>
            <person name="Hubbard S.S."/>
            <person name="Banfield J.F."/>
        </authorList>
    </citation>
    <scope>NUCLEOTIDE SEQUENCE [LARGE SCALE GENOMIC DNA]</scope>
</reference>
<keyword evidence="1" id="KW-0472">Membrane</keyword>
<evidence type="ECO:0000313" key="3">
    <source>
        <dbReference type="EMBL" id="OGF31064.1"/>
    </source>
</evidence>
<dbReference type="Proteomes" id="UP000176915">
    <property type="component" value="Unassembled WGS sequence"/>
</dbReference>
<keyword evidence="2" id="KW-0732">Signal</keyword>
<evidence type="ECO:0000313" key="4">
    <source>
        <dbReference type="Proteomes" id="UP000176915"/>
    </source>
</evidence>
<keyword evidence="1" id="KW-1133">Transmembrane helix</keyword>
<feature type="transmembrane region" description="Helical" evidence="1">
    <location>
        <begin position="102"/>
        <end position="127"/>
    </location>
</feature>
<evidence type="ECO:0000256" key="1">
    <source>
        <dbReference type="SAM" id="Phobius"/>
    </source>
</evidence>
<dbReference type="Pfam" id="PF18895">
    <property type="entry name" value="T4SS_pilin"/>
    <property type="match status" value="1"/>
</dbReference>
<comment type="caution">
    <text evidence="3">The sequence shown here is derived from an EMBL/GenBank/DDBJ whole genome shotgun (WGS) entry which is preliminary data.</text>
</comment>
<sequence length="136" mass="14696">MKRIYIFFISAALFVFLFSAPPAAAGDSKFIEGLKKTGGPEGAGYQAEAIEKNPGAFMAKMLGGVLAPVFTGVIAMVILSYAGYTWMMARGKEEQVEKAKAIIMNTIIALIVIYSVFAIVKLIMPLWEFVTSTTVS</sequence>
<feature type="transmembrane region" description="Helical" evidence="1">
    <location>
        <begin position="61"/>
        <end position="82"/>
    </location>
</feature>
<proteinExistence type="predicted"/>